<dbReference type="SMART" id="SM00014">
    <property type="entry name" value="acidPPc"/>
    <property type="match status" value="1"/>
</dbReference>
<dbReference type="InterPro" id="IPR050187">
    <property type="entry name" value="Lipid_Phosphate_FormReg"/>
</dbReference>
<dbReference type="InterPro" id="IPR000326">
    <property type="entry name" value="PAP2/HPO"/>
</dbReference>
<feature type="transmembrane region" description="Helical" evidence="9">
    <location>
        <begin position="86"/>
        <end position="108"/>
    </location>
</feature>
<sequence length="529" mass="57030">MARRSPSPTATATIAVLAVGYAVWTWLVTAGQLDRLDRATLHRGLSPHSPAAQILSAVALLTWPGVLYAVLAGIALWAFQRRLRNLAVAIGLSIVLGWGSHLGLKWLIGRTRPHTPLDVITDAGWAYPSGHVVAATVTAFMIAAAVVVTRQSFTRRLASRLIGGLAVVGVALDRWAMNAHWLSDLVGGALLGGLVASASLVIAGVRVLPSNPLEIALARPKPVQPEGERKRCAVIFNPTKVLDVTTFRRHVAYEAERRGWEPPLWLETSRHDPGYEMARLALEREVDLVLGAGGDGTIRAICEVLADSETPFAVIPAGTGNLLARNLEIPLDESEALRAAFLGRPERIDLIRLTVDRGTDHEHSHVFGVMAGIGIDATIMDRTDADLKKAVGNAAYFLAAAQSANHPPLPVAIRVDDGEWFRRRASVLLIGNVGLLTNNIRIIPGASATDGLLDLLVASPRTAADWVRLTTKVLTRTGTKDRRMDLIQGRRVEVRSERSDAYQLDGDTEGRCSTLLAEVMPSSLTVMLP</sequence>
<dbReference type="SUPFAM" id="SSF48317">
    <property type="entry name" value="Acid phosphatase/Vanadium-dependent haloperoxidase"/>
    <property type="match status" value="1"/>
</dbReference>
<keyword evidence="9" id="KW-1133">Transmembrane helix</keyword>
<dbReference type="InterPro" id="IPR016064">
    <property type="entry name" value="NAD/diacylglycerol_kinase_sf"/>
</dbReference>
<feature type="transmembrane region" description="Helical" evidence="9">
    <location>
        <begin position="128"/>
        <end position="149"/>
    </location>
</feature>
<evidence type="ECO:0000256" key="7">
    <source>
        <dbReference type="ARBA" id="ARBA00023209"/>
    </source>
</evidence>
<dbReference type="Gene3D" id="3.40.50.10330">
    <property type="entry name" value="Probable inorganic polyphosphate/atp-NAD kinase, domain 1"/>
    <property type="match status" value="1"/>
</dbReference>
<dbReference type="RefSeq" id="WP_094362199.1">
    <property type="nucleotide sequence ID" value="NZ_NMVQ01000001.1"/>
</dbReference>
<dbReference type="GO" id="GO:0005886">
    <property type="term" value="C:plasma membrane"/>
    <property type="evidence" value="ECO:0007669"/>
    <property type="project" value="TreeGrafter"/>
</dbReference>
<feature type="domain" description="DAGKc" evidence="10">
    <location>
        <begin position="227"/>
        <end position="357"/>
    </location>
</feature>
<dbReference type="PROSITE" id="PS50146">
    <property type="entry name" value="DAGK"/>
    <property type="match status" value="1"/>
</dbReference>
<keyword evidence="7" id="KW-0444">Lipid biosynthesis</keyword>
<dbReference type="GO" id="GO:0005524">
    <property type="term" value="F:ATP binding"/>
    <property type="evidence" value="ECO:0007669"/>
    <property type="project" value="UniProtKB-KW"/>
</dbReference>
<dbReference type="PANTHER" id="PTHR12358">
    <property type="entry name" value="SPHINGOSINE KINASE"/>
    <property type="match status" value="1"/>
</dbReference>
<comment type="caution">
    <text evidence="11">The sequence shown here is derived from an EMBL/GenBank/DDBJ whole genome shotgun (WGS) entry which is preliminary data.</text>
</comment>
<evidence type="ECO:0000256" key="2">
    <source>
        <dbReference type="ARBA" id="ARBA00005983"/>
    </source>
</evidence>
<dbReference type="Pfam" id="PF19279">
    <property type="entry name" value="YegS_C"/>
    <property type="match status" value="1"/>
</dbReference>
<comment type="similarity">
    <text evidence="2">Belongs to the diacylglycerol/lipid kinase family.</text>
</comment>
<evidence type="ECO:0000256" key="3">
    <source>
        <dbReference type="ARBA" id="ARBA00022679"/>
    </source>
</evidence>
<feature type="transmembrane region" description="Helical" evidence="9">
    <location>
        <begin position="161"/>
        <end position="177"/>
    </location>
</feature>
<evidence type="ECO:0000256" key="5">
    <source>
        <dbReference type="ARBA" id="ARBA00022777"/>
    </source>
</evidence>
<reference evidence="11 12" key="1">
    <citation type="submission" date="2017-07" db="EMBL/GenBank/DDBJ databases">
        <title>Draft whole genome sequences of clinical Proprionibacteriaceae strains.</title>
        <authorList>
            <person name="Bernier A.-M."/>
            <person name="Bernard K."/>
            <person name="Domingo M.-C."/>
        </authorList>
    </citation>
    <scope>NUCLEOTIDE SEQUENCE [LARGE SCALE GENOMIC DNA]</scope>
    <source>
        <strain evidence="11 12">NML 130396</strain>
    </source>
</reference>
<dbReference type="InterPro" id="IPR036938">
    <property type="entry name" value="PAP2/HPO_sf"/>
</dbReference>
<dbReference type="Pfam" id="PF01569">
    <property type="entry name" value="PAP2"/>
    <property type="match status" value="1"/>
</dbReference>
<keyword evidence="8" id="KW-1208">Phospholipid metabolism</keyword>
<keyword evidence="5" id="KW-0418">Kinase</keyword>
<evidence type="ECO:0000256" key="9">
    <source>
        <dbReference type="SAM" id="Phobius"/>
    </source>
</evidence>
<keyword evidence="6" id="KW-0067">ATP-binding</keyword>
<keyword evidence="12" id="KW-1185">Reference proteome</keyword>
<organism evidence="11 12">
    <name type="scientific">Enemella dayhoffiae</name>
    <dbReference type="NCBI Taxonomy" id="2016507"/>
    <lineage>
        <taxon>Bacteria</taxon>
        <taxon>Bacillati</taxon>
        <taxon>Actinomycetota</taxon>
        <taxon>Actinomycetes</taxon>
        <taxon>Propionibacteriales</taxon>
        <taxon>Propionibacteriaceae</taxon>
        <taxon>Enemella</taxon>
    </lineage>
</organism>
<name>A0A255HC86_9ACTN</name>
<protein>
    <submittedName>
        <fullName evidence="11">PA-phosphatase</fullName>
    </submittedName>
</protein>
<dbReference type="GO" id="GO:0008654">
    <property type="term" value="P:phospholipid biosynthetic process"/>
    <property type="evidence" value="ECO:0007669"/>
    <property type="project" value="UniProtKB-KW"/>
</dbReference>
<evidence type="ECO:0000256" key="4">
    <source>
        <dbReference type="ARBA" id="ARBA00022741"/>
    </source>
</evidence>
<evidence type="ECO:0000256" key="8">
    <source>
        <dbReference type="ARBA" id="ARBA00023264"/>
    </source>
</evidence>
<dbReference type="GO" id="GO:0016301">
    <property type="term" value="F:kinase activity"/>
    <property type="evidence" value="ECO:0007669"/>
    <property type="project" value="UniProtKB-KW"/>
</dbReference>
<feature type="transmembrane region" description="Helical" evidence="9">
    <location>
        <begin position="12"/>
        <end position="33"/>
    </location>
</feature>
<comment type="cofactor">
    <cofactor evidence="1">
        <name>Mg(2+)</name>
        <dbReference type="ChEBI" id="CHEBI:18420"/>
    </cofactor>
</comment>
<dbReference type="SMART" id="SM00046">
    <property type="entry name" value="DAGKc"/>
    <property type="match status" value="1"/>
</dbReference>
<dbReference type="InterPro" id="IPR045540">
    <property type="entry name" value="YegS/DAGK_C"/>
</dbReference>
<keyword evidence="7" id="KW-0443">Lipid metabolism</keyword>
<evidence type="ECO:0000313" key="12">
    <source>
        <dbReference type="Proteomes" id="UP000216311"/>
    </source>
</evidence>
<dbReference type="PANTHER" id="PTHR12358:SF106">
    <property type="entry name" value="LIPID KINASE YEGS"/>
    <property type="match status" value="1"/>
</dbReference>
<keyword evidence="7" id="KW-0594">Phospholipid biosynthesis</keyword>
<dbReference type="Proteomes" id="UP000216311">
    <property type="component" value="Unassembled WGS sequence"/>
</dbReference>
<feature type="transmembrane region" description="Helical" evidence="9">
    <location>
        <begin position="53"/>
        <end position="79"/>
    </location>
</feature>
<dbReference type="SUPFAM" id="SSF111331">
    <property type="entry name" value="NAD kinase/diacylglycerol kinase-like"/>
    <property type="match status" value="1"/>
</dbReference>
<keyword evidence="3" id="KW-0808">Transferase</keyword>
<keyword evidence="4" id="KW-0547">Nucleotide-binding</keyword>
<dbReference type="InterPro" id="IPR017438">
    <property type="entry name" value="ATP-NAD_kinase_N"/>
</dbReference>
<gene>
    <name evidence="11" type="ORF">CGZ93_00535</name>
</gene>
<evidence type="ECO:0000256" key="1">
    <source>
        <dbReference type="ARBA" id="ARBA00001946"/>
    </source>
</evidence>
<dbReference type="EMBL" id="NMVQ01000001">
    <property type="protein sequence ID" value="OYO24992.1"/>
    <property type="molecule type" value="Genomic_DNA"/>
</dbReference>
<proteinExistence type="inferred from homology"/>
<feature type="transmembrane region" description="Helical" evidence="9">
    <location>
        <begin position="189"/>
        <end position="209"/>
    </location>
</feature>
<dbReference type="Gene3D" id="2.60.200.40">
    <property type="match status" value="1"/>
</dbReference>
<dbReference type="Gene3D" id="1.20.144.10">
    <property type="entry name" value="Phosphatidic acid phosphatase type 2/haloperoxidase"/>
    <property type="match status" value="1"/>
</dbReference>
<dbReference type="OrthoDB" id="3171056at2"/>
<dbReference type="InterPro" id="IPR001206">
    <property type="entry name" value="Diacylglycerol_kinase_cat_dom"/>
</dbReference>
<keyword evidence="9" id="KW-0472">Membrane</keyword>
<evidence type="ECO:0000256" key="6">
    <source>
        <dbReference type="ARBA" id="ARBA00022840"/>
    </source>
</evidence>
<evidence type="ECO:0000259" key="10">
    <source>
        <dbReference type="PROSITE" id="PS50146"/>
    </source>
</evidence>
<evidence type="ECO:0000313" key="11">
    <source>
        <dbReference type="EMBL" id="OYO24992.1"/>
    </source>
</evidence>
<accession>A0A255HC86</accession>
<dbReference type="AlphaFoldDB" id="A0A255HC86"/>
<dbReference type="Pfam" id="PF00781">
    <property type="entry name" value="DAGK_cat"/>
    <property type="match status" value="1"/>
</dbReference>
<keyword evidence="9" id="KW-0812">Transmembrane</keyword>